<dbReference type="Proteomes" id="UP000824049">
    <property type="component" value="Unassembled WGS sequence"/>
</dbReference>
<evidence type="ECO:0000259" key="2">
    <source>
        <dbReference type="Pfam" id="PF26018"/>
    </source>
</evidence>
<protein>
    <submittedName>
        <fullName evidence="3">Efflux RND transporter periplasmic adaptor subunit</fullName>
    </submittedName>
</protein>
<proteinExistence type="predicted"/>
<reference evidence="3" key="1">
    <citation type="journal article" date="2021" name="PeerJ">
        <title>Extensive microbial diversity within the chicken gut microbiome revealed by metagenomics and culture.</title>
        <authorList>
            <person name="Gilroy R."/>
            <person name="Ravi A."/>
            <person name="Getino M."/>
            <person name="Pursley I."/>
            <person name="Horton D.L."/>
            <person name="Alikhan N.F."/>
            <person name="Baker D."/>
            <person name="Gharbi K."/>
            <person name="Hall N."/>
            <person name="Watson M."/>
            <person name="Adriaenssens E.M."/>
            <person name="Foster-Nyarko E."/>
            <person name="Jarju S."/>
            <person name="Secka A."/>
            <person name="Antonio M."/>
            <person name="Oren A."/>
            <person name="Chaudhuri R.R."/>
            <person name="La Ragione R."/>
            <person name="Hildebrand F."/>
            <person name="Pallen M.J."/>
        </authorList>
    </citation>
    <scope>NUCLEOTIDE SEQUENCE</scope>
    <source>
        <strain evidence="3">CHK179-28034</strain>
    </source>
</reference>
<evidence type="ECO:0000256" key="1">
    <source>
        <dbReference type="SAM" id="Phobius"/>
    </source>
</evidence>
<dbReference type="Pfam" id="PF26018">
    <property type="entry name" value="BSH_RND_rel"/>
    <property type="match status" value="1"/>
</dbReference>
<feature type="transmembrane region" description="Helical" evidence="1">
    <location>
        <begin position="12"/>
        <end position="33"/>
    </location>
</feature>
<gene>
    <name evidence="3" type="ORF">H9968_00755</name>
</gene>
<evidence type="ECO:0000313" key="4">
    <source>
        <dbReference type="Proteomes" id="UP000824049"/>
    </source>
</evidence>
<feature type="domain" description="RND related barrel-sandwich hybrid" evidence="2">
    <location>
        <begin position="65"/>
        <end position="233"/>
    </location>
</feature>
<keyword evidence="1" id="KW-0812">Transmembrane</keyword>
<dbReference type="InterPro" id="IPR058709">
    <property type="entry name" value="BSH_RND-rel"/>
</dbReference>
<reference evidence="3" key="2">
    <citation type="submission" date="2021-04" db="EMBL/GenBank/DDBJ databases">
        <authorList>
            <person name="Gilroy R."/>
        </authorList>
    </citation>
    <scope>NUCLEOTIDE SEQUENCE</scope>
    <source>
        <strain evidence="3">CHK179-28034</strain>
    </source>
</reference>
<evidence type="ECO:0000313" key="3">
    <source>
        <dbReference type="EMBL" id="HIZ38446.1"/>
    </source>
</evidence>
<name>A0A9D2EJE8_9FIRM</name>
<keyword evidence="1" id="KW-1133">Transmembrane helix</keyword>
<accession>A0A9D2EJE8</accession>
<keyword evidence="1" id="KW-0472">Membrane</keyword>
<comment type="caution">
    <text evidence="3">The sequence shown here is derived from an EMBL/GenBank/DDBJ whole genome shotgun (WGS) entry which is preliminary data.</text>
</comment>
<dbReference type="EMBL" id="DXBR01000009">
    <property type="protein sequence ID" value="HIZ38446.1"/>
    <property type="molecule type" value="Genomic_DNA"/>
</dbReference>
<organism evidence="3 4">
    <name type="scientific">Candidatus Anaerobutyricum stercoris</name>
    <dbReference type="NCBI Taxonomy" id="2838457"/>
    <lineage>
        <taxon>Bacteria</taxon>
        <taxon>Bacillati</taxon>
        <taxon>Bacillota</taxon>
        <taxon>Clostridia</taxon>
        <taxon>Lachnospirales</taxon>
        <taxon>Lachnospiraceae</taxon>
        <taxon>Anaerobutyricum</taxon>
    </lineage>
</organism>
<dbReference type="AlphaFoldDB" id="A0A9D2EJE8"/>
<sequence length="463" mass="52768">MMAKKKEKKRVSVINLGTIVFLVIIIYLTAYVIQYLGKEKLAIYEVSESNISENISGTGMILREESLITTDKKGYVNYFVKDGSRVKKDGTVYMLDTTGKLQSYLNELLKEKDTVSAEETQQVYEDLRTFSDSFTDNNFSAIYEAKNEINHDLMSYTDTILAENKNKLEEKYGSGSYVEVKAGESGLVSFFSDGKEEVTPDSFSPEDFDNSAKMKDLRSREELSAGSPVYRIVTGQSWTLAIPVNKNDYKRMKNLEKKDVHTVQVTFHQDNFTTNVSFECQKKEGNCYILLQFDNYVQRYINQRYLSVRLQLSETEGLQIPASSLVQKDVYKVPAEYLTKGSNSSDDNQVNVLSENKRGEEILTQVTVTRYRTEGDNVLITSDQLKAGDKISDVEKAKTYTLKETSVLQGVYVVNRGYAEFKPVTILERTEDYCIISPDDSDVEIYDRVILNSDTIQENQVIY</sequence>